<feature type="region of interest" description="Disordered" evidence="2">
    <location>
        <begin position="392"/>
        <end position="411"/>
    </location>
</feature>
<dbReference type="OrthoDB" id="443634at2759"/>
<reference evidence="4 5" key="1">
    <citation type="submission" date="2014-11" db="EMBL/GenBank/DDBJ databases">
        <authorList>
            <person name="Zhu J."/>
            <person name="Qi W."/>
            <person name="Song R."/>
        </authorList>
    </citation>
    <scope>NUCLEOTIDE SEQUENCE [LARGE SCALE GENOMIC DNA]</scope>
</reference>
<dbReference type="PANTHER" id="PTHR12106">
    <property type="entry name" value="SORTILIN RELATED"/>
    <property type="match status" value="1"/>
</dbReference>
<organism evidence="4 5">
    <name type="scientific">Vitrella brassicaformis (strain CCMP3155)</name>
    <dbReference type="NCBI Taxonomy" id="1169540"/>
    <lineage>
        <taxon>Eukaryota</taxon>
        <taxon>Sar</taxon>
        <taxon>Alveolata</taxon>
        <taxon>Colpodellida</taxon>
        <taxon>Vitrellaceae</taxon>
        <taxon>Vitrella</taxon>
    </lineage>
</organism>
<accession>A0A0G4G8L5</accession>
<dbReference type="Proteomes" id="UP000041254">
    <property type="component" value="Unassembled WGS sequence"/>
</dbReference>
<dbReference type="GO" id="GO:0006892">
    <property type="term" value="P:post-Golgi vesicle-mediated transport"/>
    <property type="evidence" value="ECO:0007669"/>
    <property type="project" value="TreeGrafter"/>
</dbReference>
<dbReference type="EMBL" id="CDMY01000592">
    <property type="protein sequence ID" value="CEM25176.1"/>
    <property type="molecule type" value="Genomic_DNA"/>
</dbReference>
<dbReference type="InterPro" id="IPR050310">
    <property type="entry name" value="VPS10-sortilin"/>
</dbReference>
<dbReference type="InParanoid" id="A0A0G4G8L5"/>
<keyword evidence="1" id="KW-0677">Repeat</keyword>
<dbReference type="OMA" id="VEDIKWG"/>
<dbReference type="GO" id="GO:0016020">
    <property type="term" value="C:membrane"/>
    <property type="evidence" value="ECO:0007669"/>
    <property type="project" value="TreeGrafter"/>
</dbReference>
<proteinExistence type="predicted"/>
<evidence type="ECO:0000256" key="2">
    <source>
        <dbReference type="SAM" id="MobiDB-lite"/>
    </source>
</evidence>
<keyword evidence="5" id="KW-1185">Reference proteome</keyword>
<dbReference type="PhylomeDB" id="A0A0G4G8L5"/>
<dbReference type="PANTHER" id="PTHR12106:SF27">
    <property type="entry name" value="SORTILIN-RELATED RECEPTOR"/>
    <property type="match status" value="1"/>
</dbReference>
<sequence>MRLYLPGVVKMRFCWALLCSSLRNLRHFPAVMRDPGHLHMPTMTPRLVLLLAACLVACTCVSGQKVSVTEVSVDSAVEDIKWGGADHSVVLLKTIKGRLYRSTDSGKQWYDITNSLVLSETEPGAPATAITVDSMLINPVDKNIVLVVGTKHSHFISNDAGRTWRRLKQRVPIHSWQFHPTQPHWALLSAWSDQCHTASEPAKTAAGGAVTDKACNHMLYVTKDLGVYFHLVSSYVNVDFAVTEDFGRSHRVLIHHTNKFLISNGYTFVTKSEDEAKQTVALMVSTDGGKTFEKAKLPFELSEKSYTVLDTSEGAVMLHVNHGDEGRSGSGDVYISDHKGLRYSLSLPSNVRTTTGETEFDRVLSLEGVYLANFKDDPEAEGALFTAAVEKKTEDKAAEHQEEEVSQTAVY</sequence>
<dbReference type="Gene3D" id="2.130.10.10">
    <property type="entry name" value="YVTN repeat-like/Quinoprotein amine dehydrogenase"/>
    <property type="match status" value="1"/>
</dbReference>
<evidence type="ECO:0000259" key="3">
    <source>
        <dbReference type="Pfam" id="PF15902"/>
    </source>
</evidence>
<gene>
    <name evidence="4" type="ORF">Vbra_3331</name>
</gene>
<dbReference type="InterPro" id="IPR031778">
    <property type="entry name" value="Sortilin_N"/>
</dbReference>
<dbReference type="GO" id="GO:0005794">
    <property type="term" value="C:Golgi apparatus"/>
    <property type="evidence" value="ECO:0007669"/>
    <property type="project" value="TreeGrafter"/>
</dbReference>
<evidence type="ECO:0000313" key="4">
    <source>
        <dbReference type="EMBL" id="CEM25176.1"/>
    </source>
</evidence>
<name>A0A0G4G8L5_VITBC</name>
<dbReference type="STRING" id="1169540.A0A0G4G8L5"/>
<protein>
    <recommendedName>
        <fullName evidence="3">Sortilin N-terminal domain-containing protein</fullName>
    </recommendedName>
</protein>
<evidence type="ECO:0000256" key="1">
    <source>
        <dbReference type="ARBA" id="ARBA00022737"/>
    </source>
</evidence>
<dbReference type="SUPFAM" id="SSF110296">
    <property type="entry name" value="Oligoxyloglucan reducing end-specific cellobiohydrolase"/>
    <property type="match status" value="1"/>
</dbReference>
<dbReference type="InterPro" id="IPR015943">
    <property type="entry name" value="WD40/YVTN_repeat-like_dom_sf"/>
</dbReference>
<dbReference type="Pfam" id="PF15902">
    <property type="entry name" value="Sortilin-Vps10"/>
    <property type="match status" value="1"/>
</dbReference>
<dbReference type="AlphaFoldDB" id="A0A0G4G8L5"/>
<evidence type="ECO:0000313" key="5">
    <source>
        <dbReference type="Proteomes" id="UP000041254"/>
    </source>
</evidence>
<dbReference type="VEuPathDB" id="CryptoDB:Vbra_3331"/>
<feature type="domain" description="Sortilin N-terminal" evidence="3">
    <location>
        <begin position="237"/>
        <end position="381"/>
    </location>
</feature>